<evidence type="ECO:0000256" key="1">
    <source>
        <dbReference type="SAM" id="MobiDB-lite"/>
    </source>
</evidence>
<evidence type="ECO:0000313" key="2">
    <source>
        <dbReference type="EMBL" id="CAE2293810.1"/>
    </source>
</evidence>
<feature type="region of interest" description="Disordered" evidence="1">
    <location>
        <begin position="248"/>
        <end position="282"/>
    </location>
</feature>
<dbReference type="EMBL" id="HBKN01015862">
    <property type="protein sequence ID" value="CAE2293810.1"/>
    <property type="molecule type" value="Transcribed_RNA"/>
</dbReference>
<name>A0A6U5Z3N7_GUITH</name>
<proteinExistence type="predicted"/>
<feature type="region of interest" description="Disordered" evidence="1">
    <location>
        <begin position="78"/>
        <end position="112"/>
    </location>
</feature>
<evidence type="ECO:0008006" key="4">
    <source>
        <dbReference type="Google" id="ProtNLM"/>
    </source>
</evidence>
<accession>A0A6U5Z3N7</accession>
<sequence length="413" mass="45515">MASPASTLKSDRSDGHASQVIELQGGHEVDRLLWRYLQQGTDIMLQHVSGKIRRRLDNMSKSLDYLESNTTMLLQRLRRKGTQQPVDAVEGSDNDTCSVMSSDDTSKPEGGTGRELVVACRGADGALSTRVNVRESDSWSDVRSAIEKSLRTSHNRGIQKIFFQDLTGNLISLDSESSWTLCKSLQSLKEQRHISLVIKDQDKPSALRHPLTASRPDDALSAHVPSGDFLHAQAHGAVVLKDEIRNHSSYDAPTRSNSDPGRARLLKLKPPPLKSKEARSSAVMREHGEHFVSSSTLSLKNMKISNLKEYDVTLPERGSCFKNIMYRSKLEEDASYDIALLEQLGSEGPVHVDLKPSHAVLQAGASCKIALRFTRNAGAANDAAKTNLPNILVGVKAQHSDYFDVLKLRFTAP</sequence>
<feature type="compositionally biased region" description="Polar residues" evidence="1">
    <location>
        <begin position="94"/>
        <end position="103"/>
    </location>
</feature>
<reference evidence="2" key="1">
    <citation type="submission" date="2021-01" db="EMBL/GenBank/DDBJ databases">
        <authorList>
            <person name="Corre E."/>
            <person name="Pelletier E."/>
            <person name="Niang G."/>
            <person name="Scheremetjew M."/>
            <person name="Finn R."/>
            <person name="Kale V."/>
            <person name="Holt S."/>
            <person name="Cochrane G."/>
            <person name="Meng A."/>
            <person name="Brown T."/>
            <person name="Cohen L."/>
        </authorList>
    </citation>
    <scope>NUCLEOTIDE SEQUENCE</scope>
    <source>
        <strain evidence="2">CCMP 2712</strain>
    </source>
</reference>
<dbReference type="EMBL" id="HBKN01015863">
    <property type="protein sequence ID" value="CAE2293814.1"/>
    <property type="molecule type" value="Transcribed_RNA"/>
</dbReference>
<evidence type="ECO:0000313" key="3">
    <source>
        <dbReference type="EMBL" id="CAE2293814.1"/>
    </source>
</evidence>
<protein>
    <recommendedName>
        <fullName evidence="4">PB1 domain-containing protein</fullName>
    </recommendedName>
</protein>
<dbReference type="AlphaFoldDB" id="A0A6U5Z3N7"/>
<feature type="compositionally biased region" description="Polar residues" evidence="1">
    <location>
        <begin position="249"/>
        <end position="259"/>
    </location>
</feature>
<organism evidence="2">
    <name type="scientific">Guillardia theta</name>
    <name type="common">Cryptophyte</name>
    <name type="synonym">Cryptomonas phi</name>
    <dbReference type="NCBI Taxonomy" id="55529"/>
    <lineage>
        <taxon>Eukaryota</taxon>
        <taxon>Cryptophyceae</taxon>
        <taxon>Pyrenomonadales</taxon>
        <taxon>Geminigeraceae</taxon>
        <taxon>Guillardia</taxon>
    </lineage>
</organism>
<gene>
    <name evidence="2" type="ORF">GTHE00462_LOCUS12381</name>
    <name evidence="3" type="ORF">GTHE00462_LOCUS12382</name>
</gene>